<dbReference type="SUPFAM" id="SSF52833">
    <property type="entry name" value="Thioredoxin-like"/>
    <property type="match status" value="1"/>
</dbReference>
<protein>
    <recommendedName>
        <fullName evidence="1">Thioredoxin domain-containing protein</fullName>
    </recommendedName>
</protein>
<dbReference type="InterPro" id="IPR036249">
    <property type="entry name" value="Thioredoxin-like_sf"/>
</dbReference>
<dbReference type="PANTHER" id="PTHR42852:SF17">
    <property type="entry name" value="THIOREDOXIN-LIKE PROTEIN HI_1115"/>
    <property type="match status" value="1"/>
</dbReference>
<reference evidence="2 3" key="1">
    <citation type="submission" date="2019-04" db="EMBL/GenBank/DDBJ databases">
        <title>Genome of a novel bacterium Candidatus Jettenia ecosi reconstructed from metagenome of an anammox bioreactor.</title>
        <authorList>
            <person name="Mardanov A.V."/>
            <person name="Beletsky A.V."/>
            <person name="Ravin N.V."/>
            <person name="Botchkova E.A."/>
            <person name="Litti Y.V."/>
            <person name="Nozhevnikova A.N."/>
        </authorList>
    </citation>
    <scope>NUCLEOTIDE SEQUENCE [LARGE SCALE GENOMIC DNA]</scope>
    <source>
        <strain evidence="2">J2</strain>
    </source>
</reference>
<dbReference type="AlphaFoldDB" id="A0A533QDU1"/>
<sequence>MSSISHLKRASVLLVLFMALFLPTVSYARDIKGITSTQLKEIIKSKSDKVVAVIFWETQCKVCQEHLSVLNDIYKEHRKENLEILGVVLDEAGKETKDLIETKGVAFPIFKAGDREEMSYIYKISKVPTIYYYKNGELEYHKEEGYAEPDHIDKDIHKLLGKS</sequence>
<evidence type="ECO:0000313" key="2">
    <source>
        <dbReference type="EMBL" id="TLD42917.1"/>
    </source>
</evidence>
<feature type="domain" description="Thioredoxin" evidence="1">
    <location>
        <begin position="16"/>
        <end position="161"/>
    </location>
</feature>
<dbReference type="Pfam" id="PF13905">
    <property type="entry name" value="Thioredoxin_8"/>
    <property type="match status" value="1"/>
</dbReference>
<dbReference type="InterPro" id="IPR013766">
    <property type="entry name" value="Thioredoxin_domain"/>
</dbReference>
<dbReference type="InterPro" id="IPR050553">
    <property type="entry name" value="Thioredoxin_ResA/DsbE_sf"/>
</dbReference>
<dbReference type="Gene3D" id="3.40.30.10">
    <property type="entry name" value="Glutaredoxin"/>
    <property type="match status" value="1"/>
</dbReference>
<dbReference type="CDD" id="cd02966">
    <property type="entry name" value="TlpA_like_family"/>
    <property type="match status" value="1"/>
</dbReference>
<evidence type="ECO:0000259" key="1">
    <source>
        <dbReference type="PROSITE" id="PS51352"/>
    </source>
</evidence>
<dbReference type="PANTHER" id="PTHR42852">
    <property type="entry name" value="THIOL:DISULFIDE INTERCHANGE PROTEIN DSBE"/>
    <property type="match status" value="1"/>
</dbReference>
<accession>A0A533QDU1</accession>
<proteinExistence type="predicted"/>
<name>A0A533QDU1_9BACT</name>
<gene>
    <name evidence="2" type="ORF">JETT_0817</name>
</gene>
<dbReference type="Proteomes" id="UP000319783">
    <property type="component" value="Unassembled WGS sequence"/>
</dbReference>
<comment type="caution">
    <text evidence="2">The sequence shown here is derived from an EMBL/GenBank/DDBJ whole genome shotgun (WGS) entry which is preliminary data.</text>
</comment>
<dbReference type="EMBL" id="SULG01000011">
    <property type="protein sequence ID" value="TLD42917.1"/>
    <property type="molecule type" value="Genomic_DNA"/>
</dbReference>
<dbReference type="InterPro" id="IPR012336">
    <property type="entry name" value="Thioredoxin-like_fold"/>
</dbReference>
<organism evidence="2 3">
    <name type="scientific">Candidatus Jettenia ecosi</name>
    <dbReference type="NCBI Taxonomy" id="2494326"/>
    <lineage>
        <taxon>Bacteria</taxon>
        <taxon>Pseudomonadati</taxon>
        <taxon>Planctomycetota</taxon>
        <taxon>Candidatus Brocadiia</taxon>
        <taxon>Candidatus Brocadiales</taxon>
        <taxon>Candidatus Brocadiaceae</taxon>
        <taxon>Candidatus Jettenia</taxon>
    </lineage>
</organism>
<evidence type="ECO:0000313" key="3">
    <source>
        <dbReference type="Proteomes" id="UP000319783"/>
    </source>
</evidence>
<dbReference type="PROSITE" id="PS51352">
    <property type="entry name" value="THIOREDOXIN_2"/>
    <property type="match status" value="1"/>
</dbReference>